<gene>
    <name evidence="5" type="ORF">M513_00954</name>
    <name evidence="6" type="ORF">M514_00954</name>
</gene>
<organism evidence="5 7">
    <name type="scientific">Trichuris suis</name>
    <name type="common">pig whipworm</name>
    <dbReference type="NCBI Taxonomy" id="68888"/>
    <lineage>
        <taxon>Eukaryota</taxon>
        <taxon>Metazoa</taxon>
        <taxon>Ecdysozoa</taxon>
        <taxon>Nematoda</taxon>
        <taxon>Enoplea</taxon>
        <taxon>Dorylaimia</taxon>
        <taxon>Trichinellida</taxon>
        <taxon>Trichuridae</taxon>
        <taxon>Trichuris</taxon>
    </lineage>
</organism>
<evidence type="ECO:0000259" key="4">
    <source>
        <dbReference type="PROSITE" id="PS50106"/>
    </source>
</evidence>
<dbReference type="Pfam" id="PF00595">
    <property type="entry name" value="PDZ"/>
    <property type="match status" value="1"/>
</dbReference>
<dbReference type="SMART" id="SM00228">
    <property type="entry name" value="PDZ"/>
    <property type="match status" value="1"/>
</dbReference>
<name>A0A085MLU5_9BILA</name>
<dbReference type="PANTHER" id="PTHR15963">
    <property type="entry name" value="GENERAL RECEPTOR FOR PHOSPHOINOSITIDES 1-ASSOCIATED SCAFFOLD PROTEIN-RELATED"/>
    <property type="match status" value="1"/>
</dbReference>
<dbReference type="SUPFAM" id="SSF50156">
    <property type="entry name" value="PDZ domain-like"/>
    <property type="match status" value="1"/>
</dbReference>
<evidence type="ECO:0000313" key="7">
    <source>
        <dbReference type="Proteomes" id="UP000030764"/>
    </source>
</evidence>
<evidence type="ECO:0000256" key="1">
    <source>
        <dbReference type="ARBA" id="ARBA00004496"/>
    </source>
</evidence>
<evidence type="ECO:0000256" key="3">
    <source>
        <dbReference type="SAM" id="MobiDB-lite"/>
    </source>
</evidence>
<feature type="compositionally biased region" description="Low complexity" evidence="3">
    <location>
        <begin position="387"/>
        <end position="407"/>
    </location>
</feature>
<dbReference type="PROSITE" id="PS50106">
    <property type="entry name" value="PDZ"/>
    <property type="match status" value="1"/>
</dbReference>
<dbReference type="EMBL" id="KL367487">
    <property type="protein sequence ID" value="KFD70453.1"/>
    <property type="molecule type" value="Genomic_DNA"/>
</dbReference>
<feature type="region of interest" description="Disordered" evidence="3">
    <location>
        <begin position="372"/>
        <end position="407"/>
    </location>
</feature>
<dbReference type="AlphaFoldDB" id="A0A085MLU5"/>
<accession>A0A085MLU5</accession>
<dbReference type="InterPro" id="IPR001478">
    <property type="entry name" value="PDZ"/>
</dbReference>
<dbReference type="InterPro" id="IPR036034">
    <property type="entry name" value="PDZ_sf"/>
</dbReference>
<dbReference type="EMBL" id="KL363185">
    <property type="protein sequence ID" value="KFD58191.1"/>
    <property type="molecule type" value="Genomic_DNA"/>
</dbReference>
<sequence length="407" mass="45865">MRQRERCGNLICVNVSRSPVVYEDSAPLDVYSVCHVHTQALLLTLRTTSSVGNRDYDPMESGPSSTVTSAVTVERLPGHRDVSLNAVSHPLKLLRISRSKSSSRLWQHIVPRLGSRSQSEQCLSKSRRQPGPVESTVIQSRFHGCLDACPSACVLPFCKLRRNVVITKRRDGMFGFTLQSYVFERLNYKTLERTTYVDHVAIDSPSFEAGLRCGLLVFCLNRNRDIILSINGIDVRNFTHQELIRKIKGSKSLHMTVLFSNNMEKIELYSRSIKLLNLLVDKEFELSVLDKQEERLKKKLPLLSGEHMLELMKDNFPSAQSVNIPVLKERHGRRAWGIEHGSISSNERHSAHLFNPVSTHFRQLTELLRIDSSSGSQSKSSTDDGRSLSLASADYSLSGSSEESTRL</sequence>
<evidence type="ECO:0000256" key="2">
    <source>
        <dbReference type="ARBA" id="ARBA00022490"/>
    </source>
</evidence>
<proteinExistence type="predicted"/>
<dbReference type="InterPro" id="IPR052122">
    <property type="entry name" value="Intracell_Traff_Signaling_Reg"/>
</dbReference>
<dbReference type="GO" id="GO:0005737">
    <property type="term" value="C:cytoplasm"/>
    <property type="evidence" value="ECO:0007669"/>
    <property type="project" value="UniProtKB-SubCell"/>
</dbReference>
<feature type="domain" description="PDZ" evidence="4">
    <location>
        <begin position="163"/>
        <end position="250"/>
    </location>
</feature>
<evidence type="ECO:0000313" key="6">
    <source>
        <dbReference type="EMBL" id="KFD70453.1"/>
    </source>
</evidence>
<protein>
    <recommendedName>
        <fullName evidence="4">PDZ domain-containing protein</fullName>
    </recommendedName>
</protein>
<reference evidence="5 7" key="1">
    <citation type="journal article" date="2014" name="Nat. Genet.">
        <title>Genome and transcriptome of the porcine whipworm Trichuris suis.</title>
        <authorList>
            <person name="Jex A.R."/>
            <person name="Nejsum P."/>
            <person name="Schwarz E.M."/>
            <person name="Hu L."/>
            <person name="Young N.D."/>
            <person name="Hall R.S."/>
            <person name="Korhonen P.K."/>
            <person name="Liao S."/>
            <person name="Thamsborg S."/>
            <person name="Xia J."/>
            <person name="Xu P."/>
            <person name="Wang S."/>
            <person name="Scheerlinck J.P."/>
            <person name="Hofmann A."/>
            <person name="Sternberg P.W."/>
            <person name="Wang J."/>
            <person name="Gasser R.B."/>
        </authorList>
    </citation>
    <scope>NUCLEOTIDE SEQUENCE [LARGE SCALE GENOMIC DNA]</scope>
    <source>
        <strain evidence="6">DCEP-RM93F</strain>
        <strain evidence="5">DCEP-RM93M</strain>
    </source>
</reference>
<comment type="subcellular location">
    <subcellularLocation>
        <location evidence="1">Cytoplasm</location>
    </subcellularLocation>
</comment>
<keyword evidence="2" id="KW-0963">Cytoplasm</keyword>
<dbReference type="PANTHER" id="PTHR15963:SF5">
    <property type="entry name" value="SHORT SPINDLE 6, ISOFORM A"/>
    <property type="match status" value="1"/>
</dbReference>
<dbReference type="Proteomes" id="UP000030764">
    <property type="component" value="Unassembled WGS sequence"/>
</dbReference>
<dbReference type="Gene3D" id="2.30.42.10">
    <property type="match status" value="1"/>
</dbReference>
<keyword evidence="7" id="KW-1185">Reference proteome</keyword>
<dbReference type="Proteomes" id="UP000030758">
    <property type="component" value="Unassembled WGS sequence"/>
</dbReference>
<evidence type="ECO:0000313" key="5">
    <source>
        <dbReference type="EMBL" id="KFD58191.1"/>
    </source>
</evidence>